<dbReference type="Proteomes" id="UP001140096">
    <property type="component" value="Unassembled WGS sequence"/>
</dbReference>
<proteinExistence type="predicted"/>
<evidence type="ECO:0000313" key="1">
    <source>
        <dbReference type="EMBL" id="KAJ2813935.1"/>
    </source>
</evidence>
<organism evidence="1 2">
    <name type="scientific">Coemansia furcata</name>
    <dbReference type="NCBI Taxonomy" id="417177"/>
    <lineage>
        <taxon>Eukaryota</taxon>
        <taxon>Fungi</taxon>
        <taxon>Fungi incertae sedis</taxon>
        <taxon>Zoopagomycota</taxon>
        <taxon>Kickxellomycotina</taxon>
        <taxon>Kickxellomycetes</taxon>
        <taxon>Kickxellales</taxon>
        <taxon>Kickxellaceae</taxon>
        <taxon>Coemansia</taxon>
    </lineage>
</organism>
<evidence type="ECO:0000313" key="2">
    <source>
        <dbReference type="Proteomes" id="UP001140096"/>
    </source>
</evidence>
<protein>
    <submittedName>
        <fullName evidence="1">Uncharacterized protein</fullName>
    </submittedName>
</protein>
<name>A0ACC1LRV0_9FUNG</name>
<gene>
    <name evidence="1" type="ORF">H4S07_000278</name>
</gene>
<comment type="caution">
    <text evidence="1">The sequence shown here is derived from an EMBL/GenBank/DDBJ whole genome shotgun (WGS) entry which is preliminary data.</text>
</comment>
<keyword evidence="2" id="KW-1185">Reference proteome</keyword>
<accession>A0ACC1LRV0</accession>
<dbReference type="EMBL" id="JANBUP010000011">
    <property type="protein sequence ID" value="KAJ2813935.1"/>
    <property type="molecule type" value="Genomic_DNA"/>
</dbReference>
<sequence>MADAKKPDYIKLVEPYIQRAQETQAVDPVVSYFCKYYAARLAITGNASNDRDTYLAQLLDQLEAEKQSIGDHESMRDDTAAAAHVTSFALRVFARADTEDREGRASKVTAKTFIVASQFLQVLASFGEVPPDVAEKIKYAKWRAMEILKAAREGRAPVAPAGPKSDDDILAWPSPPAAAAVSPPPIDAAPAGAPPAAHLAPGPSVAPPNMYSGPAPAVAPPSMYSGPAPAAPPSAYSGSVSAAPAVSYPDPRSMSPASTAPPPITYPDPRSISPPNPTYTPPVSSSPAFIPVPAANLPPPVLTSPGAPVDLDQMLDPLVAKKAQKLARWAISALEYDDVTNAIENLQEAIRVLLPYKN</sequence>
<reference evidence="1" key="1">
    <citation type="submission" date="2022-07" db="EMBL/GenBank/DDBJ databases">
        <title>Phylogenomic reconstructions and comparative analyses of Kickxellomycotina fungi.</title>
        <authorList>
            <person name="Reynolds N.K."/>
            <person name="Stajich J.E."/>
            <person name="Barry K."/>
            <person name="Grigoriev I.V."/>
            <person name="Crous P."/>
            <person name="Smith M.E."/>
        </authorList>
    </citation>
    <scope>NUCLEOTIDE SEQUENCE</scope>
    <source>
        <strain evidence="1">CBS 102833</strain>
    </source>
</reference>